<dbReference type="RefSeq" id="WP_316410394.1">
    <property type="nucleotide sequence ID" value="NZ_AP027081.1"/>
</dbReference>
<dbReference type="SUPFAM" id="SSF56300">
    <property type="entry name" value="Metallo-dependent phosphatases"/>
    <property type="match status" value="1"/>
</dbReference>
<dbReference type="EMBL" id="AP027081">
    <property type="protein sequence ID" value="BDU77723.1"/>
    <property type="molecule type" value="Genomic_DNA"/>
</dbReference>
<dbReference type="KEGG" id="msea:METESE_26810"/>
<protein>
    <recommendedName>
        <fullName evidence="3">Calcineurin-like phosphoesterase domain-containing protein</fullName>
    </recommendedName>
</protein>
<organism evidence="1 2">
    <name type="scientific">Mesoterricola sediminis</name>
    <dbReference type="NCBI Taxonomy" id="2927980"/>
    <lineage>
        <taxon>Bacteria</taxon>
        <taxon>Pseudomonadati</taxon>
        <taxon>Acidobacteriota</taxon>
        <taxon>Holophagae</taxon>
        <taxon>Holophagales</taxon>
        <taxon>Holophagaceae</taxon>
        <taxon>Mesoterricola</taxon>
    </lineage>
</organism>
<dbReference type="InterPro" id="IPR029052">
    <property type="entry name" value="Metallo-depent_PP-like"/>
</dbReference>
<dbReference type="AlphaFoldDB" id="A0AA48KGT6"/>
<evidence type="ECO:0000313" key="2">
    <source>
        <dbReference type="Proteomes" id="UP001228113"/>
    </source>
</evidence>
<sequence>MALPLAVIVSDVHLGDPSGVVSPFPRSGYADLGGVRVRRDWLDWMAQVDARLAAEGAGARIPHLVINGDFWDVSIRNMDEVAALSLAFFDAAEVERRFEQILFLPGNHDHVLWSWVQMQTTVIRPLEKLKGAPAVPGGSVVFPMPHAACAVLDLRGATPAFAIQGVQGPYTGDVFVSGLTRGRIPVNVAYPALHVLRGDGTALLVTHGHFFQLAWTLLSEVLGPALDPPLPGGLDFYYLELLNASLTDFLNFALGQVGPLSGTLQRMYDQIRAGHEPPEVKRIMDAIRDLMDRALDFKAEPRWKAGLQEWGSDRLLDFQLYLLKRVVGLALRRSEAGWVMPTVRGEGAFLEDPRNAARLDAFMACAAKDDSLRGFRVDDLVFGHTHQSLAGRPLTLPSGRRLRCWNTGSLVCAGEGCDFQPVTLDRAGRVAAMAPAP</sequence>
<name>A0AA48KGT6_9BACT</name>
<evidence type="ECO:0000313" key="1">
    <source>
        <dbReference type="EMBL" id="BDU77723.1"/>
    </source>
</evidence>
<dbReference type="Proteomes" id="UP001228113">
    <property type="component" value="Chromosome"/>
</dbReference>
<reference evidence="1" key="1">
    <citation type="journal article" date="2023" name="Int. J. Syst. Evol. Microbiol.">
        <title>Mesoterricola silvestris gen. nov., sp. nov., Mesoterricola sediminis sp. nov., Geothrix oryzae sp. nov., Geothrix edaphica sp. nov., Geothrix rubra sp. nov., and Geothrix limicola sp. nov., six novel members of Acidobacteriota isolated from soils.</title>
        <authorList>
            <person name="Itoh H."/>
            <person name="Sugisawa Y."/>
            <person name="Mise K."/>
            <person name="Xu Z."/>
            <person name="Kuniyasu M."/>
            <person name="Ushijima N."/>
            <person name="Kawano K."/>
            <person name="Kobayashi E."/>
            <person name="Shiratori Y."/>
            <person name="Masuda Y."/>
            <person name="Senoo K."/>
        </authorList>
    </citation>
    <scope>NUCLEOTIDE SEQUENCE</scope>
    <source>
        <strain evidence="1">W786</strain>
    </source>
</reference>
<proteinExistence type="predicted"/>
<gene>
    <name evidence="1" type="ORF">METESE_26810</name>
</gene>
<accession>A0AA48KGT6</accession>
<keyword evidence="2" id="KW-1185">Reference proteome</keyword>
<evidence type="ECO:0008006" key="3">
    <source>
        <dbReference type="Google" id="ProtNLM"/>
    </source>
</evidence>